<dbReference type="EMBL" id="OZ034833">
    <property type="protein sequence ID" value="CAL1675625.1"/>
    <property type="molecule type" value="Genomic_DNA"/>
</dbReference>
<reference evidence="1" key="1">
    <citation type="submission" date="2024-04" db="EMBL/GenBank/DDBJ databases">
        <authorList>
            <consortium name="Molecular Ecology Group"/>
        </authorList>
    </citation>
    <scope>NUCLEOTIDE SEQUENCE</scope>
</reference>
<dbReference type="AlphaFoldDB" id="A0AAV2N8T8"/>
<keyword evidence="2" id="KW-1185">Reference proteome</keyword>
<evidence type="ECO:0000313" key="1">
    <source>
        <dbReference type="EMBL" id="CAL1675625.1"/>
    </source>
</evidence>
<sequence>MSENGDVSHLIGAEGFLLTDEIVGIAPIGLSLSTIHTYVIKTIVQHGLHTLLLTLVSSRETSCPDKDPSSLWHARRDKATFHRHGLWSLVRRSFLRTRLNEA</sequence>
<accession>A0AAV2N8T8</accession>
<gene>
    <name evidence="1" type="ORF">LPLAT_LOCUS1918</name>
</gene>
<name>A0AAV2N8T8_9HYME</name>
<dbReference type="Proteomes" id="UP001497644">
    <property type="component" value="Chromosome 10"/>
</dbReference>
<proteinExistence type="predicted"/>
<organism evidence="1 2">
    <name type="scientific">Lasius platythorax</name>
    <dbReference type="NCBI Taxonomy" id="488582"/>
    <lineage>
        <taxon>Eukaryota</taxon>
        <taxon>Metazoa</taxon>
        <taxon>Ecdysozoa</taxon>
        <taxon>Arthropoda</taxon>
        <taxon>Hexapoda</taxon>
        <taxon>Insecta</taxon>
        <taxon>Pterygota</taxon>
        <taxon>Neoptera</taxon>
        <taxon>Endopterygota</taxon>
        <taxon>Hymenoptera</taxon>
        <taxon>Apocrita</taxon>
        <taxon>Aculeata</taxon>
        <taxon>Formicoidea</taxon>
        <taxon>Formicidae</taxon>
        <taxon>Formicinae</taxon>
        <taxon>Lasius</taxon>
        <taxon>Lasius</taxon>
    </lineage>
</organism>
<evidence type="ECO:0000313" key="2">
    <source>
        <dbReference type="Proteomes" id="UP001497644"/>
    </source>
</evidence>
<protein>
    <submittedName>
        <fullName evidence="1">Uncharacterized protein</fullName>
    </submittedName>
</protein>